<evidence type="ECO:0000313" key="2">
    <source>
        <dbReference type="Proteomes" id="UP000271624"/>
    </source>
</evidence>
<accession>A0A3S1AJF6</accession>
<sequence length="46" mass="5117">MYLVKRKCAVALEVLTLTLLVLGVYTNYHDATATLYDVALFANPLD</sequence>
<protein>
    <submittedName>
        <fullName evidence="1">Uncharacterized protein</fullName>
    </submittedName>
</protein>
<dbReference type="Proteomes" id="UP000271624">
    <property type="component" value="Unassembled WGS sequence"/>
</dbReference>
<organism evidence="1 2">
    <name type="scientific">Dulcicalothrix desertica PCC 7102</name>
    <dbReference type="NCBI Taxonomy" id="232991"/>
    <lineage>
        <taxon>Bacteria</taxon>
        <taxon>Bacillati</taxon>
        <taxon>Cyanobacteriota</taxon>
        <taxon>Cyanophyceae</taxon>
        <taxon>Nostocales</taxon>
        <taxon>Calotrichaceae</taxon>
        <taxon>Dulcicalothrix</taxon>
    </lineage>
</organism>
<keyword evidence="2" id="KW-1185">Reference proteome</keyword>
<evidence type="ECO:0000313" key="1">
    <source>
        <dbReference type="EMBL" id="RUT02087.1"/>
    </source>
</evidence>
<name>A0A3S1AJF6_9CYAN</name>
<gene>
    <name evidence="1" type="ORF">DSM106972_061620</name>
</gene>
<proteinExistence type="predicted"/>
<dbReference type="EMBL" id="RSCL01000017">
    <property type="protein sequence ID" value="RUT02087.1"/>
    <property type="molecule type" value="Genomic_DNA"/>
</dbReference>
<reference evidence="1" key="2">
    <citation type="journal article" date="2019" name="Genome Biol. Evol.">
        <title>Day and night: Metabolic profiles and evolutionary relationships of six axenic non-marine cyanobacteria.</title>
        <authorList>
            <person name="Will S.E."/>
            <person name="Henke P."/>
            <person name="Boedeker C."/>
            <person name="Huang S."/>
            <person name="Brinkmann H."/>
            <person name="Rohde M."/>
            <person name="Jarek M."/>
            <person name="Friedl T."/>
            <person name="Seufert S."/>
            <person name="Schumacher M."/>
            <person name="Overmann J."/>
            <person name="Neumann-Schaal M."/>
            <person name="Petersen J."/>
        </authorList>
    </citation>
    <scope>NUCLEOTIDE SEQUENCE [LARGE SCALE GENOMIC DNA]</scope>
    <source>
        <strain evidence="1">PCC 7102</strain>
    </source>
</reference>
<dbReference type="AlphaFoldDB" id="A0A3S1AJF6"/>
<comment type="caution">
    <text evidence="1">The sequence shown here is derived from an EMBL/GenBank/DDBJ whole genome shotgun (WGS) entry which is preliminary data.</text>
</comment>
<reference evidence="1" key="1">
    <citation type="submission" date="2018-12" db="EMBL/GenBank/DDBJ databases">
        <authorList>
            <person name="Will S."/>
            <person name="Neumann-Schaal M."/>
            <person name="Henke P."/>
        </authorList>
    </citation>
    <scope>NUCLEOTIDE SEQUENCE</scope>
    <source>
        <strain evidence="1">PCC 7102</strain>
    </source>
</reference>